<dbReference type="InterPro" id="IPR017871">
    <property type="entry name" value="ABC_transporter-like_CS"/>
</dbReference>
<dbReference type="GO" id="GO:0016887">
    <property type="term" value="F:ATP hydrolysis activity"/>
    <property type="evidence" value="ECO:0007669"/>
    <property type="project" value="InterPro"/>
</dbReference>
<accession>A0A0U3JCB1</accession>
<evidence type="ECO:0000256" key="1">
    <source>
        <dbReference type="ARBA" id="ARBA00005417"/>
    </source>
</evidence>
<dbReference type="Pfam" id="PF00005">
    <property type="entry name" value="ABC_tran"/>
    <property type="match status" value="1"/>
</dbReference>
<reference evidence="6" key="1">
    <citation type="submission" date="2015-10" db="EMBL/GenBank/DDBJ databases">
        <title>Biosynthesis of SCL-MCL polyhydroxyalkanoates by metagenomic clones in Pseudomonas putida.</title>
        <authorList>
            <person name="Cheng J."/>
            <person name="Charles T.C."/>
        </authorList>
    </citation>
    <scope>NUCLEOTIDE SEQUENCE</scope>
</reference>
<dbReference type="PANTHER" id="PTHR42711">
    <property type="entry name" value="ABC TRANSPORTER ATP-BINDING PROTEIN"/>
    <property type="match status" value="1"/>
</dbReference>
<sequence length="324" mass="35590">MGIPPFGDNPAGPDTLNLPRRTVQSLPPQAVMSAILEVRNLIKEYPGVRAVAGVSFSVAAGTCFGLLGPNGAGKTTTVEMMEGICRPTAGQVLYRGEGQGAQFRAEAGIQFQSTALQDFLTVRETLVLFHRLYPRQADLETLIDLCQLRDLLERDNRKLSGGQRQRLLLAIALVNDPDIVFLDEPTTGLDPQARRSFWKLVQDIKVQGKTILLTTHYMEEAYVLCDEIAIMDRGQIIAQGSPAALLAAHFEDVILTLPKADFQPSAQFDAALLDAGELWEVSTRDIPAALRALEGAGASLRRLRIRERTLEDLFLELTGRELRA</sequence>
<dbReference type="GO" id="GO:0005524">
    <property type="term" value="F:ATP binding"/>
    <property type="evidence" value="ECO:0007669"/>
    <property type="project" value="UniProtKB-KW"/>
</dbReference>
<keyword evidence="3" id="KW-0547">Nucleotide-binding</keyword>
<evidence type="ECO:0000313" key="6">
    <source>
        <dbReference type="EMBL" id="ALV86764.1"/>
    </source>
</evidence>
<dbReference type="SUPFAM" id="SSF52540">
    <property type="entry name" value="P-loop containing nucleoside triphosphate hydrolases"/>
    <property type="match status" value="1"/>
</dbReference>
<evidence type="ECO:0000256" key="4">
    <source>
        <dbReference type="ARBA" id="ARBA00022840"/>
    </source>
</evidence>
<keyword evidence="4 6" id="KW-0067">ATP-binding</keyword>
<evidence type="ECO:0000256" key="3">
    <source>
        <dbReference type="ARBA" id="ARBA00022741"/>
    </source>
</evidence>
<dbReference type="InterPro" id="IPR003593">
    <property type="entry name" value="AAA+_ATPase"/>
</dbReference>
<feature type="domain" description="ABC transporter" evidence="5">
    <location>
        <begin position="36"/>
        <end position="258"/>
    </location>
</feature>
<dbReference type="PANTHER" id="PTHR42711:SF5">
    <property type="entry name" value="ABC TRANSPORTER ATP-BINDING PROTEIN NATA"/>
    <property type="match status" value="1"/>
</dbReference>
<protein>
    <submittedName>
        <fullName evidence="6">ABC transporter ATP-binding protein</fullName>
    </submittedName>
</protein>
<keyword evidence="2" id="KW-0813">Transport</keyword>
<proteinExistence type="inferred from homology"/>
<dbReference type="InterPro" id="IPR050763">
    <property type="entry name" value="ABC_transporter_ATP-binding"/>
</dbReference>
<dbReference type="CDD" id="cd03263">
    <property type="entry name" value="ABC_subfamily_A"/>
    <property type="match status" value="1"/>
</dbReference>
<dbReference type="Gene3D" id="3.40.50.300">
    <property type="entry name" value="P-loop containing nucleotide triphosphate hydrolases"/>
    <property type="match status" value="1"/>
</dbReference>
<dbReference type="SMART" id="SM00382">
    <property type="entry name" value="AAA"/>
    <property type="match status" value="1"/>
</dbReference>
<evidence type="ECO:0000259" key="5">
    <source>
        <dbReference type="PROSITE" id="PS50893"/>
    </source>
</evidence>
<evidence type="ECO:0000256" key="2">
    <source>
        <dbReference type="ARBA" id="ARBA00022448"/>
    </source>
</evidence>
<dbReference type="InterPro" id="IPR027417">
    <property type="entry name" value="P-loop_NTPase"/>
</dbReference>
<dbReference type="EMBL" id="KT944275">
    <property type="protein sequence ID" value="ALV86764.1"/>
    <property type="molecule type" value="Genomic_DNA"/>
</dbReference>
<dbReference type="AlphaFoldDB" id="A0A0U3JCB1"/>
<dbReference type="InterPro" id="IPR003439">
    <property type="entry name" value="ABC_transporter-like_ATP-bd"/>
</dbReference>
<organism evidence="6">
    <name type="scientific">uncultured bacterium P2N10</name>
    <dbReference type="NCBI Taxonomy" id="1748284"/>
    <lineage>
        <taxon>Bacteria</taxon>
        <taxon>environmental samples</taxon>
    </lineage>
</organism>
<dbReference type="PROSITE" id="PS00211">
    <property type="entry name" value="ABC_TRANSPORTER_1"/>
    <property type="match status" value="1"/>
</dbReference>
<name>A0A0U3JCB1_9BACT</name>
<dbReference type="PROSITE" id="PS50893">
    <property type="entry name" value="ABC_TRANSPORTER_2"/>
    <property type="match status" value="1"/>
</dbReference>
<comment type="similarity">
    <text evidence="1">Belongs to the ABC transporter superfamily.</text>
</comment>